<keyword evidence="1" id="KW-0732">Signal</keyword>
<dbReference type="Gene3D" id="3.40.50.1820">
    <property type="entry name" value="alpha/beta hydrolase"/>
    <property type="match status" value="1"/>
</dbReference>
<dbReference type="InterPro" id="IPR029058">
    <property type="entry name" value="AB_hydrolase_fold"/>
</dbReference>
<gene>
    <name evidence="3" type="ORF">FSB76_28980</name>
</gene>
<keyword evidence="4" id="KW-1185">Reference proteome</keyword>
<feature type="domain" description="AB hydrolase-1" evidence="2">
    <location>
        <begin position="51"/>
        <end position="169"/>
    </location>
</feature>
<proteinExistence type="predicted"/>
<dbReference type="InterPro" id="IPR000073">
    <property type="entry name" value="AB_hydrolase_1"/>
</dbReference>
<dbReference type="PANTHER" id="PTHR43433:SF5">
    <property type="entry name" value="AB HYDROLASE-1 DOMAIN-CONTAINING PROTEIN"/>
    <property type="match status" value="1"/>
</dbReference>
<evidence type="ECO:0000259" key="2">
    <source>
        <dbReference type="Pfam" id="PF00561"/>
    </source>
</evidence>
<protein>
    <submittedName>
        <fullName evidence="3">Alpha/beta hydrolase</fullName>
    </submittedName>
</protein>
<dbReference type="InterPro" id="IPR050471">
    <property type="entry name" value="AB_hydrolase"/>
</dbReference>
<dbReference type="GO" id="GO:0004806">
    <property type="term" value="F:triacylglycerol lipase activity"/>
    <property type="evidence" value="ECO:0007669"/>
    <property type="project" value="TreeGrafter"/>
</dbReference>
<reference evidence="3 4" key="1">
    <citation type="journal article" date="2013" name="J. Microbiol.">
        <title>Mucilaginibacter ginsenosidivorax sp. nov., with ginsenoside converting activity isolated from sediment.</title>
        <authorList>
            <person name="Kim J.K."/>
            <person name="Choi T.E."/>
            <person name="Liu Q.M."/>
            <person name="Park H.Y."/>
            <person name="Yi T.H."/>
            <person name="Yoon M.H."/>
            <person name="Kim S.C."/>
            <person name="Im W.T."/>
        </authorList>
    </citation>
    <scope>NUCLEOTIDE SEQUENCE [LARGE SCALE GENOMIC DNA]</scope>
    <source>
        <strain evidence="3 4">KHI28</strain>
    </source>
</reference>
<dbReference type="AlphaFoldDB" id="A0A5B8W7D3"/>
<dbReference type="GO" id="GO:0046503">
    <property type="term" value="P:glycerolipid catabolic process"/>
    <property type="evidence" value="ECO:0007669"/>
    <property type="project" value="TreeGrafter"/>
</dbReference>
<evidence type="ECO:0000313" key="4">
    <source>
        <dbReference type="Proteomes" id="UP000321362"/>
    </source>
</evidence>
<keyword evidence="3" id="KW-0378">Hydrolase</keyword>
<dbReference type="KEGG" id="mgk:FSB76_28980"/>
<accession>A0A5B8W7D3</accession>
<dbReference type="RefSeq" id="WP_147059726.1">
    <property type="nucleotide sequence ID" value="NZ_CP042437.1"/>
</dbReference>
<dbReference type="PANTHER" id="PTHR43433">
    <property type="entry name" value="HYDROLASE, ALPHA/BETA FOLD FAMILY PROTEIN"/>
    <property type="match status" value="1"/>
</dbReference>
<name>A0A5B8W7D3_9SPHI</name>
<organism evidence="3 4">
    <name type="scientific">Mucilaginibacter ginsenosidivorax</name>
    <dbReference type="NCBI Taxonomy" id="862126"/>
    <lineage>
        <taxon>Bacteria</taxon>
        <taxon>Pseudomonadati</taxon>
        <taxon>Bacteroidota</taxon>
        <taxon>Sphingobacteriia</taxon>
        <taxon>Sphingobacteriales</taxon>
        <taxon>Sphingobacteriaceae</taxon>
        <taxon>Mucilaginibacter</taxon>
    </lineage>
</organism>
<dbReference type="Pfam" id="PF00561">
    <property type="entry name" value="Abhydrolase_1"/>
    <property type="match status" value="1"/>
</dbReference>
<dbReference type="PRINTS" id="PR00111">
    <property type="entry name" value="ABHYDROLASE"/>
</dbReference>
<dbReference type="Proteomes" id="UP000321362">
    <property type="component" value="Chromosome"/>
</dbReference>
<sequence>MKNSLLLYIKITTFIIILMTTATTTQAQDAGKYAQVNGIKMYYEIHGKGQPLVLIHGGGSTMHTSFGKIMPQLAKTHMVIAVDLQNHGRTSARDIPETFEQDADDVAELLKQLNIKGADVMGFSNGGSTTLQLAIRHPELVHKLVAISALYKRAGTFPWFWDFMRNADISSMPQIYKDVYLAIPGNTQAGLQNMHDKDAQRMQTFKDWNADDIKAIQAPTLVIVSDQDVITPEHAIELSRLLPHGRLTIMPGSHGAFMGEVMAPNPDSKVPALFVALLDEFLTEGMPEVK</sequence>
<feature type="chain" id="PRO_5023040900" evidence="1">
    <location>
        <begin position="28"/>
        <end position="290"/>
    </location>
</feature>
<dbReference type="SUPFAM" id="SSF53474">
    <property type="entry name" value="alpha/beta-Hydrolases"/>
    <property type="match status" value="1"/>
</dbReference>
<dbReference type="EMBL" id="CP042437">
    <property type="protein sequence ID" value="QEC79794.1"/>
    <property type="molecule type" value="Genomic_DNA"/>
</dbReference>
<feature type="signal peptide" evidence="1">
    <location>
        <begin position="1"/>
        <end position="27"/>
    </location>
</feature>
<evidence type="ECO:0000256" key="1">
    <source>
        <dbReference type="SAM" id="SignalP"/>
    </source>
</evidence>
<evidence type="ECO:0000313" key="3">
    <source>
        <dbReference type="EMBL" id="QEC79794.1"/>
    </source>
</evidence>
<dbReference type="OrthoDB" id="2247630at2"/>